<reference evidence="3 4" key="1">
    <citation type="submission" date="2022-03" db="EMBL/GenBank/DDBJ databases">
        <title>Parabacteroides sp. nov. isolated from swine feces.</title>
        <authorList>
            <person name="Bak J.E."/>
        </authorList>
    </citation>
    <scope>NUCLEOTIDE SEQUENCE [LARGE SCALE GENOMIC DNA]</scope>
    <source>
        <strain evidence="3 4">AGMB00274</strain>
    </source>
</reference>
<dbReference type="SUPFAM" id="SSF51182">
    <property type="entry name" value="RmlC-like cupins"/>
    <property type="match status" value="1"/>
</dbReference>
<organism evidence="3 4">
    <name type="scientific">Parabacteroides faecalis</name>
    <dbReference type="NCBI Taxonomy" id="2924040"/>
    <lineage>
        <taxon>Bacteria</taxon>
        <taxon>Pseudomonadati</taxon>
        <taxon>Bacteroidota</taxon>
        <taxon>Bacteroidia</taxon>
        <taxon>Bacteroidales</taxon>
        <taxon>Tannerellaceae</taxon>
        <taxon>Parabacteroides</taxon>
    </lineage>
</organism>
<feature type="domain" description="AraC-type arabinose-binding/dimerisation" evidence="2">
    <location>
        <begin position="30"/>
        <end position="96"/>
    </location>
</feature>
<accession>A0ABT0BWX3</accession>
<dbReference type="Gene3D" id="2.60.120.10">
    <property type="entry name" value="Jelly Rolls"/>
    <property type="match status" value="1"/>
</dbReference>
<sequence length="101" mass="11721">MKTKKDCRLILDMHKLDIHVFEEFGRYNYSNAQSVLPLHVHDDAIEICYLARGNQTYLVGDDVYQVRGGECFITYPNEIHGTGNLPEEKGVLYWFSLKELP</sequence>
<keyword evidence="1" id="KW-0238">DNA-binding</keyword>
<evidence type="ECO:0000313" key="3">
    <source>
        <dbReference type="EMBL" id="MCJ2379274.1"/>
    </source>
</evidence>
<evidence type="ECO:0000313" key="4">
    <source>
        <dbReference type="Proteomes" id="UP001165444"/>
    </source>
</evidence>
<keyword evidence="4" id="KW-1185">Reference proteome</keyword>
<dbReference type="RefSeq" id="WP_243323116.1">
    <property type="nucleotide sequence ID" value="NZ_JAKZMM010000002.1"/>
</dbReference>
<gene>
    <name evidence="3" type="ORF">MUN53_01350</name>
</gene>
<dbReference type="Pfam" id="PF02311">
    <property type="entry name" value="AraC_binding"/>
    <property type="match status" value="1"/>
</dbReference>
<dbReference type="InterPro" id="IPR003313">
    <property type="entry name" value="AraC-bd"/>
</dbReference>
<evidence type="ECO:0000256" key="1">
    <source>
        <dbReference type="ARBA" id="ARBA00023125"/>
    </source>
</evidence>
<proteinExistence type="predicted"/>
<dbReference type="InterPro" id="IPR011051">
    <property type="entry name" value="RmlC_Cupin_sf"/>
</dbReference>
<dbReference type="EMBL" id="JAKZMM010000002">
    <property type="protein sequence ID" value="MCJ2379274.1"/>
    <property type="molecule type" value="Genomic_DNA"/>
</dbReference>
<comment type="caution">
    <text evidence="3">The sequence shown here is derived from an EMBL/GenBank/DDBJ whole genome shotgun (WGS) entry which is preliminary data.</text>
</comment>
<evidence type="ECO:0000259" key="2">
    <source>
        <dbReference type="Pfam" id="PF02311"/>
    </source>
</evidence>
<protein>
    <submittedName>
        <fullName evidence="3">AraC family ligand binding domain-containing protein</fullName>
    </submittedName>
</protein>
<dbReference type="Proteomes" id="UP001165444">
    <property type="component" value="Unassembled WGS sequence"/>
</dbReference>
<name>A0ABT0BWX3_9BACT</name>
<dbReference type="InterPro" id="IPR014710">
    <property type="entry name" value="RmlC-like_jellyroll"/>
</dbReference>